<organism evidence="1 2">
    <name type="scientific">Dendrolimus kikuchii</name>
    <dbReference type="NCBI Taxonomy" id="765133"/>
    <lineage>
        <taxon>Eukaryota</taxon>
        <taxon>Metazoa</taxon>
        <taxon>Ecdysozoa</taxon>
        <taxon>Arthropoda</taxon>
        <taxon>Hexapoda</taxon>
        <taxon>Insecta</taxon>
        <taxon>Pterygota</taxon>
        <taxon>Neoptera</taxon>
        <taxon>Endopterygota</taxon>
        <taxon>Lepidoptera</taxon>
        <taxon>Glossata</taxon>
        <taxon>Ditrysia</taxon>
        <taxon>Bombycoidea</taxon>
        <taxon>Lasiocampidae</taxon>
        <taxon>Dendrolimus</taxon>
    </lineage>
</organism>
<comment type="caution">
    <text evidence="1">The sequence shown here is derived from an EMBL/GenBank/DDBJ whole genome shotgun (WGS) entry which is preliminary data.</text>
</comment>
<proteinExistence type="predicted"/>
<reference evidence="1 2" key="1">
    <citation type="journal article" date="2021" name="Front. Genet.">
        <title>Chromosome-Level Genome Assembly Reveals Significant Gene Expansion in the Toll and IMD Signaling Pathways of Dendrolimus kikuchii.</title>
        <authorList>
            <person name="Zhou J."/>
            <person name="Wu P."/>
            <person name="Xiong Z."/>
            <person name="Liu N."/>
            <person name="Zhao N."/>
            <person name="Ji M."/>
            <person name="Qiu Y."/>
            <person name="Yang B."/>
        </authorList>
    </citation>
    <scope>NUCLEOTIDE SEQUENCE [LARGE SCALE GENOMIC DNA]</scope>
    <source>
        <strain evidence="1">Ann1</strain>
    </source>
</reference>
<dbReference type="Proteomes" id="UP000824533">
    <property type="component" value="Linkage Group LG29"/>
</dbReference>
<evidence type="ECO:0000313" key="2">
    <source>
        <dbReference type="Proteomes" id="UP000824533"/>
    </source>
</evidence>
<keyword evidence="2" id="KW-1185">Reference proteome</keyword>
<accession>A0ACC1CDS4</accession>
<protein>
    <submittedName>
        <fullName evidence="1">Uncharacterized protein</fullName>
    </submittedName>
</protein>
<name>A0ACC1CDS4_9NEOP</name>
<dbReference type="EMBL" id="CM034415">
    <property type="protein sequence ID" value="KAJ0169733.1"/>
    <property type="molecule type" value="Genomic_DNA"/>
</dbReference>
<gene>
    <name evidence="1" type="ORF">K1T71_014339</name>
</gene>
<sequence>MSEVRFTQKAVRCALLSLDVKKSSSPDGNPAIVLQTSAAVPSRSVNDGKKAQPLGSVTLDQGKMLPSVHRSLKTNRSTTLRYCVSCPNIIPESRMKPHLPPRHFSPLKTKPVVYDTVYLNCPYLKLSATPLSPSSILPPTLLQRNLVTTKRNYSKPSDSPYPPPCGPRGCKCGCGCLPPLCNQPPKCIQYMTGYYYYPYDYWFCGPYRVSGTCVPVGPCGPCPPPKCPTPPLKCPTPPPPPPPCCICPAASAVMGVDAPFSSKSTCKSNIISSNQMQPPGVPRRESTPPRTGIAKINVTVTPGSTKTPPSMSSCAYSTQTSVHNPDKEPVPKSNELNTSLKHYQTISSRCSSPKPISKIPPRAFPRSLTNYEEYMKNKSPVCDKRSNSPFYEGCPSLQRPKVIQTREQRDKPKIYPDAFDYSSVPNYKSPYPQPFQDLNFKAYES</sequence>
<evidence type="ECO:0000313" key="1">
    <source>
        <dbReference type="EMBL" id="KAJ0169733.1"/>
    </source>
</evidence>